<dbReference type="RefSeq" id="WP_134752864.1">
    <property type="nucleotide sequence ID" value="NZ_MYFO02000012.1"/>
</dbReference>
<dbReference type="Pfam" id="PF12833">
    <property type="entry name" value="HTH_18"/>
    <property type="match status" value="1"/>
</dbReference>
<dbReference type="GO" id="GO:0003700">
    <property type="term" value="F:DNA-binding transcription factor activity"/>
    <property type="evidence" value="ECO:0007669"/>
    <property type="project" value="InterPro"/>
</dbReference>
<keyword evidence="3" id="KW-0804">Transcription</keyword>
<evidence type="ECO:0000313" key="5">
    <source>
        <dbReference type="EMBL" id="TFE87812.1"/>
    </source>
</evidence>
<sequence>MNGSTEAKQYYLGFTMSMSCGPVEGKLPDREPGTRYALLLVEEGIGRMQLGDTSCMLIAPAIYCCNEQEGLRLLSDVALRGSLIYFHPCVINERFDFDSFRNEELNASITGSQDMWCLAPFFERSEDYVGELLLAPEVARHAKVIVEELHQTLHVQPHHWPCLARACLLELLFLIRRMYARAQERRLMDTEGEDEMLEPVLRYLHTHYREKLKVDELAQRFTTNKTTLNQLVRRYTGHSVMMYINTIRMQMARSMLHNTTLSIEDIMERVGAVDPAHFQRSFRKYTGYPPGEYRKSFAWIQV</sequence>
<accession>A0A4Y8Q1X3</accession>
<evidence type="ECO:0000313" key="6">
    <source>
        <dbReference type="Proteomes" id="UP000298246"/>
    </source>
</evidence>
<keyword evidence="2" id="KW-0238">DNA-binding</keyword>
<organism evidence="5 6">
    <name type="scientific">Paenibacillus athensensis</name>
    <dbReference type="NCBI Taxonomy" id="1967502"/>
    <lineage>
        <taxon>Bacteria</taxon>
        <taxon>Bacillati</taxon>
        <taxon>Bacillota</taxon>
        <taxon>Bacilli</taxon>
        <taxon>Bacillales</taxon>
        <taxon>Paenibacillaceae</taxon>
        <taxon>Paenibacillus</taxon>
    </lineage>
</organism>
<dbReference type="OrthoDB" id="9778008at2"/>
<feature type="domain" description="HTH araC/xylS-type" evidence="4">
    <location>
        <begin position="198"/>
        <end position="296"/>
    </location>
</feature>
<protein>
    <recommendedName>
        <fullName evidence="4">HTH araC/xylS-type domain-containing protein</fullName>
    </recommendedName>
</protein>
<reference evidence="5 6" key="1">
    <citation type="submission" date="2017-03" db="EMBL/GenBank/DDBJ databases">
        <title>Isolation of Levoglucosan Utilizing Bacteria.</title>
        <authorList>
            <person name="Arya A.S."/>
        </authorList>
    </citation>
    <scope>NUCLEOTIDE SEQUENCE [LARGE SCALE GENOMIC DNA]</scope>
    <source>
        <strain evidence="5 6">MEC069</strain>
    </source>
</reference>
<keyword evidence="1" id="KW-0805">Transcription regulation</keyword>
<dbReference type="InterPro" id="IPR018060">
    <property type="entry name" value="HTH_AraC"/>
</dbReference>
<dbReference type="InterPro" id="IPR009057">
    <property type="entry name" value="Homeodomain-like_sf"/>
</dbReference>
<dbReference type="EMBL" id="MYFO01000012">
    <property type="protein sequence ID" value="TFE87812.1"/>
    <property type="molecule type" value="Genomic_DNA"/>
</dbReference>
<evidence type="ECO:0000256" key="3">
    <source>
        <dbReference type="ARBA" id="ARBA00023163"/>
    </source>
</evidence>
<dbReference type="Gene3D" id="1.10.10.60">
    <property type="entry name" value="Homeodomain-like"/>
    <property type="match status" value="2"/>
</dbReference>
<name>A0A4Y8Q1X3_9BACL</name>
<gene>
    <name evidence="5" type="ORF">B5M42_11440</name>
</gene>
<evidence type="ECO:0000259" key="4">
    <source>
        <dbReference type="PROSITE" id="PS01124"/>
    </source>
</evidence>
<dbReference type="Proteomes" id="UP000298246">
    <property type="component" value="Unassembled WGS sequence"/>
</dbReference>
<dbReference type="SUPFAM" id="SSF46689">
    <property type="entry name" value="Homeodomain-like"/>
    <property type="match status" value="2"/>
</dbReference>
<dbReference type="PANTHER" id="PTHR43280:SF2">
    <property type="entry name" value="HTH-TYPE TRANSCRIPTIONAL REGULATOR EXSA"/>
    <property type="match status" value="1"/>
</dbReference>
<keyword evidence="6" id="KW-1185">Reference proteome</keyword>
<dbReference type="AlphaFoldDB" id="A0A4Y8Q1X3"/>
<dbReference type="GO" id="GO:0043565">
    <property type="term" value="F:sequence-specific DNA binding"/>
    <property type="evidence" value="ECO:0007669"/>
    <property type="project" value="InterPro"/>
</dbReference>
<dbReference type="PANTHER" id="PTHR43280">
    <property type="entry name" value="ARAC-FAMILY TRANSCRIPTIONAL REGULATOR"/>
    <property type="match status" value="1"/>
</dbReference>
<evidence type="ECO:0000256" key="2">
    <source>
        <dbReference type="ARBA" id="ARBA00023125"/>
    </source>
</evidence>
<evidence type="ECO:0000256" key="1">
    <source>
        <dbReference type="ARBA" id="ARBA00023015"/>
    </source>
</evidence>
<comment type="caution">
    <text evidence="5">The sequence shown here is derived from an EMBL/GenBank/DDBJ whole genome shotgun (WGS) entry which is preliminary data.</text>
</comment>
<proteinExistence type="predicted"/>
<dbReference type="PROSITE" id="PS01124">
    <property type="entry name" value="HTH_ARAC_FAMILY_2"/>
    <property type="match status" value="1"/>
</dbReference>
<dbReference type="SMART" id="SM00342">
    <property type="entry name" value="HTH_ARAC"/>
    <property type="match status" value="1"/>
</dbReference>